<dbReference type="Proteomes" id="UP001144471">
    <property type="component" value="Unassembled WGS sequence"/>
</dbReference>
<dbReference type="AlphaFoldDB" id="A0A9W6GKW5"/>
<name>A0A9W6GKW5_9FUSO</name>
<feature type="domain" description="HTH cro/C1-type" evidence="1">
    <location>
        <begin position="16"/>
        <end position="71"/>
    </location>
</feature>
<dbReference type="GO" id="GO:0003677">
    <property type="term" value="F:DNA binding"/>
    <property type="evidence" value="ECO:0007669"/>
    <property type="project" value="InterPro"/>
</dbReference>
<dbReference type="CDD" id="cd00093">
    <property type="entry name" value="HTH_XRE"/>
    <property type="match status" value="1"/>
</dbReference>
<keyword evidence="3" id="KW-1185">Reference proteome</keyword>
<dbReference type="SUPFAM" id="SSF47413">
    <property type="entry name" value="lambda repressor-like DNA-binding domains"/>
    <property type="match status" value="1"/>
</dbReference>
<comment type="caution">
    <text evidence="2">The sequence shown here is derived from an EMBL/GenBank/DDBJ whole genome shotgun (WGS) entry which is preliminary data.</text>
</comment>
<reference evidence="2" key="1">
    <citation type="submission" date="2022-12" db="EMBL/GenBank/DDBJ databases">
        <title>Reference genome sequencing for broad-spectrum identification of bacterial and archaeal isolates by mass spectrometry.</title>
        <authorList>
            <person name="Sekiguchi Y."/>
            <person name="Tourlousse D.M."/>
        </authorList>
    </citation>
    <scope>NUCLEOTIDE SEQUENCE</scope>
    <source>
        <strain evidence="2">10succ1</strain>
    </source>
</reference>
<dbReference type="Gene3D" id="1.10.260.40">
    <property type="entry name" value="lambda repressor-like DNA-binding domains"/>
    <property type="match status" value="1"/>
</dbReference>
<evidence type="ECO:0000259" key="1">
    <source>
        <dbReference type="PROSITE" id="PS50943"/>
    </source>
</evidence>
<accession>A0A9W6GKW5</accession>
<gene>
    <name evidence="2" type="ORF">PM10SUCC1_25080</name>
</gene>
<dbReference type="InterPro" id="IPR001387">
    <property type="entry name" value="Cro/C1-type_HTH"/>
</dbReference>
<sequence>MYEVNEEKRIELGKILKKKRLEKNYGLNQFSIKTGVNKSILSRLESGSVLKINPFMLKDIAKGLAIDYKDLYKIVGYLEENDYVFDNEGKVYFEELAETDEIINRSYELIKHLKEVLTNNEKFIEDLKKMQNNAASSELIEIHQRQIDRMKPSIKDAENRIKNEEYILSLYHRIRELQGIALHGQKFYHDNIDRIKALDELEKSNKKK</sequence>
<proteinExistence type="predicted"/>
<evidence type="ECO:0000313" key="2">
    <source>
        <dbReference type="EMBL" id="GLI56994.1"/>
    </source>
</evidence>
<dbReference type="SMART" id="SM00530">
    <property type="entry name" value="HTH_XRE"/>
    <property type="match status" value="1"/>
</dbReference>
<dbReference type="PROSITE" id="PS50943">
    <property type="entry name" value="HTH_CROC1"/>
    <property type="match status" value="1"/>
</dbReference>
<dbReference type="RefSeq" id="WP_281836414.1">
    <property type="nucleotide sequence ID" value="NZ_BSDY01000012.1"/>
</dbReference>
<dbReference type="InterPro" id="IPR010982">
    <property type="entry name" value="Lambda_DNA-bd_dom_sf"/>
</dbReference>
<dbReference type="EMBL" id="BSDY01000012">
    <property type="protein sequence ID" value="GLI56994.1"/>
    <property type="molecule type" value="Genomic_DNA"/>
</dbReference>
<evidence type="ECO:0000313" key="3">
    <source>
        <dbReference type="Proteomes" id="UP001144471"/>
    </source>
</evidence>
<organism evidence="2 3">
    <name type="scientific">Propionigenium maris DSM 9537</name>
    <dbReference type="NCBI Taxonomy" id="1123000"/>
    <lineage>
        <taxon>Bacteria</taxon>
        <taxon>Fusobacteriati</taxon>
        <taxon>Fusobacteriota</taxon>
        <taxon>Fusobacteriia</taxon>
        <taxon>Fusobacteriales</taxon>
        <taxon>Fusobacteriaceae</taxon>
        <taxon>Propionigenium</taxon>
    </lineage>
</organism>
<protein>
    <recommendedName>
        <fullName evidence="1">HTH cro/C1-type domain-containing protein</fullName>
    </recommendedName>
</protein>